<dbReference type="RefSeq" id="WP_229489932.1">
    <property type="nucleotide sequence ID" value="NZ_JAIVFQ010000109.1"/>
</dbReference>
<dbReference type="PANTHER" id="PTHR11487:SF0">
    <property type="entry name" value="S-ACYL FATTY ACID SYNTHASE THIOESTERASE, MEDIUM CHAIN"/>
    <property type="match status" value="1"/>
</dbReference>
<evidence type="ECO:0000313" key="3">
    <source>
        <dbReference type="EMBL" id="MCC5604109.1"/>
    </source>
</evidence>
<protein>
    <submittedName>
        <fullName evidence="3">Alpha/beta fold hydrolase</fullName>
    </submittedName>
</protein>
<dbReference type="Gene3D" id="3.40.50.1820">
    <property type="entry name" value="alpha/beta hydrolase"/>
    <property type="match status" value="1"/>
</dbReference>
<dbReference type="Pfam" id="PF00975">
    <property type="entry name" value="Thioesterase"/>
    <property type="match status" value="1"/>
</dbReference>
<accession>A0ABS8IJU7</accession>
<dbReference type="EMBL" id="JAIVFQ010000109">
    <property type="protein sequence ID" value="MCC5604109.1"/>
    <property type="molecule type" value="Genomic_DNA"/>
</dbReference>
<dbReference type="Proteomes" id="UP001199525">
    <property type="component" value="Unassembled WGS sequence"/>
</dbReference>
<dbReference type="InterPro" id="IPR029058">
    <property type="entry name" value="AB_hydrolase_fold"/>
</dbReference>
<dbReference type="SUPFAM" id="SSF53474">
    <property type="entry name" value="alpha/beta-Hydrolases"/>
    <property type="match status" value="1"/>
</dbReference>
<gene>
    <name evidence="3" type="ORF">LC586_34315</name>
</gene>
<evidence type="ECO:0000259" key="2">
    <source>
        <dbReference type="Pfam" id="PF00975"/>
    </source>
</evidence>
<organism evidence="3 4">
    <name type="scientific">Nostoc favosum CHAB5714</name>
    <dbReference type="NCBI Taxonomy" id="2780399"/>
    <lineage>
        <taxon>Bacteria</taxon>
        <taxon>Bacillati</taxon>
        <taxon>Cyanobacteriota</taxon>
        <taxon>Cyanophyceae</taxon>
        <taxon>Nostocales</taxon>
        <taxon>Nostocaceae</taxon>
        <taxon>Nostoc</taxon>
        <taxon>Nostoc favosum</taxon>
    </lineage>
</organism>
<evidence type="ECO:0000313" key="4">
    <source>
        <dbReference type="Proteomes" id="UP001199525"/>
    </source>
</evidence>
<dbReference type="InterPro" id="IPR001031">
    <property type="entry name" value="Thioesterase"/>
</dbReference>
<keyword evidence="4" id="KW-1185">Reference proteome</keyword>
<feature type="domain" description="Thioesterase" evidence="2">
    <location>
        <begin position="23"/>
        <end position="245"/>
    </location>
</feature>
<comment type="similarity">
    <text evidence="1">Belongs to the thioesterase family.</text>
</comment>
<dbReference type="GO" id="GO:0016787">
    <property type="term" value="F:hydrolase activity"/>
    <property type="evidence" value="ECO:0007669"/>
    <property type="project" value="UniProtKB-KW"/>
</dbReference>
<proteinExistence type="inferred from homology"/>
<comment type="caution">
    <text evidence="3">The sequence shown here is derived from an EMBL/GenBank/DDBJ whole genome shotgun (WGS) entry which is preliminary data.</text>
</comment>
<dbReference type="InterPro" id="IPR012223">
    <property type="entry name" value="TEII"/>
</dbReference>
<reference evidence="3 4" key="1">
    <citation type="journal article" date="2021" name="Microorganisms">
        <title>Genome Evolution of Filamentous Cyanobacterium Nostoc Species: From Facultative Symbiosis to Free Living.</title>
        <authorList>
            <person name="Huo D."/>
            <person name="Li H."/>
            <person name="Cai F."/>
            <person name="Guo X."/>
            <person name="Qiao Z."/>
            <person name="Wang W."/>
            <person name="Yu G."/>
            <person name="Li R."/>
        </authorList>
    </citation>
    <scope>NUCLEOTIDE SEQUENCE [LARGE SCALE GENOMIC DNA]</scope>
    <source>
        <strain evidence="3 4">CHAB 5714</strain>
    </source>
</reference>
<evidence type="ECO:0000256" key="1">
    <source>
        <dbReference type="ARBA" id="ARBA00007169"/>
    </source>
</evidence>
<sequence length="272" mass="30522">MTTTQTFNSWLTYTKPNPHASVRLFCFPYAGGSSIIFRTWAESLPKTVEVCSIELPGRGTQMKSAPFSRLKPLVGAIAQALTRNQFAPALLPHLNKPFAFFGHSMGAVVSFELARLLRKQYGLEPVQMFVSGRRAPQIPDPDPPIHALSEPEFIEELRRLNGTPEALLENAELMQLLVPIIRADFEVLETYVYTTEPPLDCPITAFGGLQDQEANCDELQAWREQTNAAFSLQMFKGDHFFLHSAQSLLLQSLSQELQQITSKIDRLQLNSD</sequence>
<keyword evidence="3" id="KW-0378">Hydrolase</keyword>
<dbReference type="PANTHER" id="PTHR11487">
    <property type="entry name" value="THIOESTERASE"/>
    <property type="match status" value="1"/>
</dbReference>
<name>A0ABS8IJU7_9NOSO</name>